<keyword evidence="2" id="KW-1185">Reference proteome</keyword>
<protein>
    <submittedName>
        <fullName evidence="1">Uncharacterized protein</fullName>
    </submittedName>
</protein>
<evidence type="ECO:0000313" key="2">
    <source>
        <dbReference type="Proteomes" id="UP000000305"/>
    </source>
</evidence>
<dbReference type="KEGG" id="dpx:DAPPUDRAFT_117807"/>
<evidence type="ECO:0000313" key="1">
    <source>
        <dbReference type="EMBL" id="EFX64838.1"/>
    </source>
</evidence>
<dbReference type="Proteomes" id="UP000000305">
    <property type="component" value="Unassembled WGS sequence"/>
</dbReference>
<dbReference type="InParanoid" id="E9HTU5"/>
<proteinExistence type="predicted"/>
<accession>E9HTU5</accession>
<name>E9HTU5_DAPPU</name>
<organism evidence="1 2">
    <name type="scientific">Daphnia pulex</name>
    <name type="common">Water flea</name>
    <dbReference type="NCBI Taxonomy" id="6669"/>
    <lineage>
        <taxon>Eukaryota</taxon>
        <taxon>Metazoa</taxon>
        <taxon>Ecdysozoa</taxon>
        <taxon>Arthropoda</taxon>
        <taxon>Crustacea</taxon>
        <taxon>Branchiopoda</taxon>
        <taxon>Diplostraca</taxon>
        <taxon>Cladocera</taxon>
        <taxon>Anomopoda</taxon>
        <taxon>Daphniidae</taxon>
        <taxon>Daphnia</taxon>
    </lineage>
</organism>
<reference evidence="1 2" key="1">
    <citation type="journal article" date="2011" name="Science">
        <title>The ecoresponsive genome of Daphnia pulex.</title>
        <authorList>
            <person name="Colbourne J.K."/>
            <person name="Pfrender M.E."/>
            <person name="Gilbert D."/>
            <person name="Thomas W.K."/>
            <person name="Tucker A."/>
            <person name="Oakley T.H."/>
            <person name="Tokishita S."/>
            <person name="Aerts A."/>
            <person name="Arnold G.J."/>
            <person name="Basu M.K."/>
            <person name="Bauer D.J."/>
            <person name="Caceres C.E."/>
            <person name="Carmel L."/>
            <person name="Casola C."/>
            <person name="Choi J.H."/>
            <person name="Detter J.C."/>
            <person name="Dong Q."/>
            <person name="Dusheyko S."/>
            <person name="Eads B.D."/>
            <person name="Frohlich T."/>
            <person name="Geiler-Samerotte K.A."/>
            <person name="Gerlach D."/>
            <person name="Hatcher P."/>
            <person name="Jogdeo S."/>
            <person name="Krijgsveld J."/>
            <person name="Kriventseva E.V."/>
            <person name="Kultz D."/>
            <person name="Laforsch C."/>
            <person name="Lindquist E."/>
            <person name="Lopez J."/>
            <person name="Manak J.R."/>
            <person name="Muller J."/>
            <person name="Pangilinan J."/>
            <person name="Patwardhan R.P."/>
            <person name="Pitluck S."/>
            <person name="Pritham E.J."/>
            <person name="Rechtsteiner A."/>
            <person name="Rho M."/>
            <person name="Rogozin I.B."/>
            <person name="Sakarya O."/>
            <person name="Salamov A."/>
            <person name="Schaack S."/>
            <person name="Shapiro H."/>
            <person name="Shiga Y."/>
            <person name="Skalitzky C."/>
            <person name="Smith Z."/>
            <person name="Souvorov A."/>
            <person name="Sung W."/>
            <person name="Tang Z."/>
            <person name="Tsuchiya D."/>
            <person name="Tu H."/>
            <person name="Vos H."/>
            <person name="Wang M."/>
            <person name="Wolf Y.I."/>
            <person name="Yamagata H."/>
            <person name="Yamada T."/>
            <person name="Ye Y."/>
            <person name="Shaw J.R."/>
            <person name="Andrews J."/>
            <person name="Crease T.J."/>
            <person name="Tang H."/>
            <person name="Lucas S.M."/>
            <person name="Robertson H.M."/>
            <person name="Bork P."/>
            <person name="Koonin E.V."/>
            <person name="Zdobnov E.M."/>
            <person name="Grigoriev I.V."/>
            <person name="Lynch M."/>
            <person name="Boore J.L."/>
        </authorList>
    </citation>
    <scope>NUCLEOTIDE SEQUENCE [LARGE SCALE GENOMIC DNA]</scope>
</reference>
<dbReference type="HOGENOM" id="CLU_2051970_0_0_1"/>
<sequence>MVAAVFSLVLIFEMEPSQQHALELALRYFYIPDDVHLCATDRLRFHWLLQQPLASWQFLTLQEFRREFVPPDARERLFARYPGYARYRKHFDIPSARFLWFCESGFDVFFPEGIIFAEEELEFPDIGRLHLGD</sequence>
<dbReference type="EMBL" id="GL732785">
    <property type="protein sequence ID" value="EFX64838.1"/>
    <property type="molecule type" value="Genomic_DNA"/>
</dbReference>
<dbReference type="AlphaFoldDB" id="E9HTU5"/>
<dbReference type="PhylomeDB" id="E9HTU5"/>
<gene>
    <name evidence="1" type="ORF">DAPPUDRAFT_117807</name>
</gene>